<accession>A0ABQ9E284</accession>
<evidence type="ECO:0000313" key="1">
    <source>
        <dbReference type="EMBL" id="KAJ8299439.1"/>
    </source>
</evidence>
<name>A0ABQ9E284_TEGGR</name>
<reference evidence="1 2" key="1">
    <citation type="submission" date="2022-12" db="EMBL/GenBank/DDBJ databases">
        <title>Chromosome-level genome of Tegillarca granosa.</title>
        <authorList>
            <person name="Kim J."/>
        </authorList>
    </citation>
    <scope>NUCLEOTIDE SEQUENCE [LARGE SCALE GENOMIC DNA]</scope>
    <source>
        <strain evidence="1">Teg-2019</strain>
        <tissue evidence="1">Adductor muscle</tissue>
    </source>
</reference>
<evidence type="ECO:0008006" key="3">
    <source>
        <dbReference type="Google" id="ProtNLM"/>
    </source>
</evidence>
<dbReference type="Proteomes" id="UP001217089">
    <property type="component" value="Unassembled WGS sequence"/>
</dbReference>
<proteinExistence type="predicted"/>
<dbReference type="InterPro" id="IPR031793">
    <property type="entry name" value="KICSTOR_ITFG2"/>
</dbReference>
<gene>
    <name evidence="1" type="ORF">KUTeg_023499</name>
</gene>
<dbReference type="PANTHER" id="PTHR16317">
    <property type="entry name" value="INTEGRIN ALPHA REPEAT DOMAIN-CONTAINING"/>
    <property type="match status" value="1"/>
</dbReference>
<dbReference type="SUPFAM" id="SSF69318">
    <property type="entry name" value="Integrin alpha N-terminal domain"/>
    <property type="match status" value="1"/>
</dbReference>
<dbReference type="Pfam" id="PF15907">
    <property type="entry name" value="Itfg2"/>
    <property type="match status" value="2"/>
</dbReference>
<keyword evidence="2" id="KW-1185">Reference proteome</keyword>
<evidence type="ECO:0000313" key="2">
    <source>
        <dbReference type="Proteomes" id="UP001217089"/>
    </source>
</evidence>
<dbReference type="PANTHER" id="PTHR16317:SF1">
    <property type="entry name" value="KICSTOR COMPLEX PROTEIN ITFG2"/>
    <property type="match status" value="1"/>
</dbReference>
<feature type="non-terminal residue" evidence="1">
    <location>
        <position position="302"/>
    </location>
</feature>
<dbReference type="InterPro" id="IPR028994">
    <property type="entry name" value="Integrin_alpha_N"/>
</dbReference>
<protein>
    <recommendedName>
        <fullName evidence="3">Integrin alpha FG-GAP repeat containing 2</fullName>
    </recommendedName>
</protein>
<dbReference type="Gene3D" id="2.130.10.130">
    <property type="entry name" value="Integrin alpha, N-terminal"/>
    <property type="match status" value="1"/>
</dbReference>
<organism evidence="1 2">
    <name type="scientific">Tegillarca granosa</name>
    <name type="common">Malaysian cockle</name>
    <name type="synonym">Anadara granosa</name>
    <dbReference type="NCBI Taxonomy" id="220873"/>
    <lineage>
        <taxon>Eukaryota</taxon>
        <taxon>Metazoa</taxon>
        <taxon>Spiralia</taxon>
        <taxon>Lophotrochozoa</taxon>
        <taxon>Mollusca</taxon>
        <taxon>Bivalvia</taxon>
        <taxon>Autobranchia</taxon>
        <taxon>Pteriomorphia</taxon>
        <taxon>Arcoida</taxon>
        <taxon>Arcoidea</taxon>
        <taxon>Arcidae</taxon>
        <taxon>Tegillarca</taxon>
    </lineage>
</organism>
<sequence>MWRTVSFVERIEVDFCGNLFNEAIFVGDVDNDKAYELVVGNVDGDLAVFKGTSSSPWRKSSDLGMITCVGVGDIENKGKNMLVVLTAEGWCYIYDIKSDHSGEGEDSDKTLKPLFTQHLPANGKVLLIADVDGDGQTELVVGYADRVVRCFKWMSISDSETELTSNAKLIQCDKWQLSRQIGSLTLNIAADGKPELLVAQPGDVPLSSARSRNIGIKTEIGNGTDEVICCAWDGQTYIVNHSRDVVRYHLPQVESTNLIEVMDNMEETESLLSKLKLSNISVQQKRELYHWCLYVSISAKDA</sequence>
<comment type="caution">
    <text evidence="1">The sequence shown here is derived from an EMBL/GenBank/DDBJ whole genome shotgun (WGS) entry which is preliminary data.</text>
</comment>
<dbReference type="EMBL" id="JARBDR010000921">
    <property type="protein sequence ID" value="KAJ8299439.1"/>
    <property type="molecule type" value="Genomic_DNA"/>
</dbReference>